<keyword evidence="4" id="KW-0539">Nucleus</keyword>
<keyword evidence="8" id="KW-1185">Reference proteome</keyword>
<reference evidence="7 8" key="1">
    <citation type="journal article" date="2015" name="Proc. Natl. Acad. Sci. U.S.A.">
        <title>The resurrection genome of Boea hygrometrica: A blueprint for survival of dehydration.</title>
        <authorList>
            <person name="Xiao L."/>
            <person name="Yang G."/>
            <person name="Zhang L."/>
            <person name="Yang X."/>
            <person name="Zhao S."/>
            <person name="Ji Z."/>
            <person name="Zhou Q."/>
            <person name="Hu M."/>
            <person name="Wang Y."/>
            <person name="Chen M."/>
            <person name="Xu Y."/>
            <person name="Jin H."/>
            <person name="Xiao X."/>
            <person name="Hu G."/>
            <person name="Bao F."/>
            <person name="Hu Y."/>
            <person name="Wan P."/>
            <person name="Li L."/>
            <person name="Deng X."/>
            <person name="Kuang T."/>
            <person name="Xiang C."/>
            <person name="Zhu J.K."/>
            <person name="Oliver M.J."/>
            <person name="He Y."/>
        </authorList>
    </citation>
    <scope>NUCLEOTIDE SEQUENCE [LARGE SCALE GENOMIC DNA]</scope>
    <source>
        <strain evidence="8">cv. XS01</strain>
    </source>
</reference>
<keyword evidence="3" id="KW-0804">Transcription</keyword>
<organism evidence="7 8">
    <name type="scientific">Dorcoceras hygrometricum</name>
    <dbReference type="NCBI Taxonomy" id="472368"/>
    <lineage>
        <taxon>Eukaryota</taxon>
        <taxon>Viridiplantae</taxon>
        <taxon>Streptophyta</taxon>
        <taxon>Embryophyta</taxon>
        <taxon>Tracheophyta</taxon>
        <taxon>Spermatophyta</taxon>
        <taxon>Magnoliopsida</taxon>
        <taxon>eudicotyledons</taxon>
        <taxon>Gunneridae</taxon>
        <taxon>Pentapetalae</taxon>
        <taxon>asterids</taxon>
        <taxon>lamiids</taxon>
        <taxon>Lamiales</taxon>
        <taxon>Gesneriaceae</taxon>
        <taxon>Didymocarpoideae</taxon>
        <taxon>Trichosporeae</taxon>
        <taxon>Loxocarpinae</taxon>
        <taxon>Dorcoceras</taxon>
    </lineage>
</organism>
<dbReference type="SUPFAM" id="SSF101941">
    <property type="entry name" value="NAC domain"/>
    <property type="match status" value="1"/>
</dbReference>
<evidence type="ECO:0000256" key="2">
    <source>
        <dbReference type="ARBA" id="ARBA00023125"/>
    </source>
</evidence>
<dbReference type="Proteomes" id="UP000250235">
    <property type="component" value="Unassembled WGS sequence"/>
</dbReference>
<dbReference type="InterPro" id="IPR003441">
    <property type="entry name" value="NAC-dom"/>
</dbReference>
<evidence type="ECO:0000256" key="3">
    <source>
        <dbReference type="ARBA" id="ARBA00023163"/>
    </source>
</evidence>
<dbReference type="AlphaFoldDB" id="A0A2Z7D6T0"/>
<evidence type="ECO:0000259" key="6">
    <source>
        <dbReference type="PROSITE" id="PS51005"/>
    </source>
</evidence>
<name>A0A2Z7D6T0_9LAMI</name>
<proteinExistence type="predicted"/>
<dbReference type="GO" id="GO:0003677">
    <property type="term" value="F:DNA binding"/>
    <property type="evidence" value="ECO:0007669"/>
    <property type="project" value="UniProtKB-KW"/>
</dbReference>
<feature type="domain" description="NAC" evidence="6">
    <location>
        <begin position="10"/>
        <end position="155"/>
    </location>
</feature>
<dbReference type="Gene3D" id="2.170.150.80">
    <property type="entry name" value="NAC domain"/>
    <property type="match status" value="1"/>
</dbReference>
<evidence type="ECO:0000313" key="7">
    <source>
        <dbReference type="EMBL" id="KZV52968.1"/>
    </source>
</evidence>
<dbReference type="PANTHER" id="PTHR31719">
    <property type="entry name" value="NAC TRANSCRIPTION FACTOR 56"/>
    <property type="match status" value="1"/>
</dbReference>
<evidence type="ECO:0000256" key="1">
    <source>
        <dbReference type="ARBA" id="ARBA00023015"/>
    </source>
</evidence>
<keyword evidence="2" id="KW-0238">DNA-binding</keyword>
<dbReference type="InterPro" id="IPR036093">
    <property type="entry name" value="NAC_dom_sf"/>
</dbReference>
<accession>A0A2Z7D6T0</accession>
<dbReference type="PROSITE" id="PS51005">
    <property type="entry name" value="NAC"/>
    <property type="match status" value="1"/>
</dbReference>
<feature type="compositionally biased region" description="Basic and acidic residues" evidence="5">
    <location>
        <begin position="162"/>
        <end position="172"/>
    </location>
</feature>
<dbReference type="OrthoDB" id="1727057at2759"/>
<evidence type="ECO:0000256" key="4">
    <source>
        <dbReference type="ARBA" id="ARBA00023242"/>
    </source>
</evidence>
<keyword evidence="1" id="KW-0805">Transcription regulation</keyword>
<gene>
    <name evidence="7" type="ORF">F511_33856</name>
</gene>
<dbReference type="GO" id="GO:0006355">
    <property type="term" value="P:regulation of DNA-templated transcription"/>
    <property type="evidence" value="ECO:0007669"/>
    <property type="project" value="InterPro"/>
</dbReference>
<feature type="region of interest" description="Disordered" evidence="5">
    <location>
        <begin position="162"/>
        <end position="194"/>
    </location>
</feature>
<evidence type="ECO:0000313" key="8">
    <source>
        <dbReference type="Proteomes" id="UP000250235"/>
    </source>
</evidence>
<protein>
    <submittedName>
        <fullName evidence="7">NAC transcription factor 29-like</fullName>
    </submittedName>
</protein>
<dbReference type="Pfam" id="PF02365">
    <property type="entry name" value="NAM"/>
    <property type="match status" value="1"/>
</dbReference>
<evidence type="ECO:0000256" key="5">
    <source>
        <dbReference type="SAM" id="MobiDB-lite"/>
    </source>
</evidence>
<dbReference type="PANTHER" id="PTHR31719:SF179">
    <property type="entry name" value="OS08G0148400 PROTEIN"/>
    <property type="match status" value="1"/>
</dbReference>
<dbReference type="EMBL" id="KQ990574">
    <property type="protein sequence ID" value="KZV52968.1"/>
    <property type="molecule type" value="Genomic_DNA"/>
</dbReference>
<sequence length="194" mass="22371">MDSTGLVLSLSPGYRFSPKDHELINEYLKKKIDSQTDPCLNIFTTNIYKNSPRELTALYPSMEEGEWYFLTPRNRGDQRVAGNGYWKAYGTEKQIHHNNICIGSKRSLKFYEGKPPKSKKSNWVIEEYAVDKQQEDAINMMQIHEDYVLCRIRMSLRSKKEAAASKSCETKKQKAKSSRLPLIHEDDGLSLSTK</sequence>